<dbReference type="EMBL" id="LNGD01000014">
    <property type="protein sequence ID" value="KYC53352.1"/>
    <property type="molecule type" value="Genomic_DNA"/>
</dbReference>
<evidence type="ECO:0000313" key="8">
    <source>
        <dbReference type="Proteomes" id="UP000075578"/>
    </source>
</evidence>
<dbReference type="PANTHER" id="PTHR43673">
    <property type="entry name" value="NAD(P)H NITROREDUCTASE YDGI-RELATED"/>
    <property type="match status" value="1"/>
</dbReference>
<dbReference type="Proteomes" id="UP000075578">
    <property type="component" value="Unassembled WGS sequence"/>
</dbReference>
<dbReference type="AlphaFoldDB" id="A0A150J7Y7"/>
<dbReference type="InterPro" id="IPR029479">
    <property type="entry name" value="Nitroreductase"/>
</dbReference>
<keyword evidence="4" id="KW-0288">FMN</keyword>
<comment type="cofactor">
    <cofactor evidence="1">
        <name>FMN</name>
        <dbReference type="ChEBI" id="CHEBI:58210"/>
    </cofactor>
</comment>
<keyword evidence="5" id="KW-0560">Oxidoreductase</keyword>
<organism evidence="7 8">
    <name type="scientific">Candidatus Methanofastidiosum methylothiophilum</name>
    <dbReference type="NCBI Taxonomy" id="1705564"/>
    <lineage>
        <taxon>Archaea</taxon>
        <taxon>Methanobacteriati</taxon>
        <taxon>Methanobacteriota</taxon>
        <taxon>Stenosarchaea group</taxon>
        <taxon>Candidatus Methanofastidiosia</taxon>
        <taxon>Candidatus Methanofastidiosales</taxon>
        <taxon>Candidatus Methanofastidiosaceae</taxon>
        <taxon>Candidatus Methanofastidiosum</taxon>
    </lineage>
</organism>
<evidence type="ECO:0000313" key="7">
    <source>
        <dbReference type="EMBL" id="KYC53352.1"/>
    </source>
</evidence>
<dbReference type="GO" id="GO:0016491">
    <property type="term" value="F:oxidoreductase activity"/>
    <property type="evidence" value="ECO:0007669"/>
    <property type="project" value="UniProtKB-KW"/>
</dbReference>
<evidence type="ECO:0000256" key="5">
    <source>
        <dbReference type="ARBA" id="ARBA00023002"/>
    </source>
</evidence>
<proteinExistence type="inferred from homology"/>
<evidence type="ECO:0000256" key="1">
    <source>
        <dbReference type="ARBA" id="ARBA00001917"/>
    </source>
</evidence>
<protein>
    <submittedName>
        <fullName evidence="7">Nitroreductase A</fullName>
    </submittedName>
</protein>
<evidence type="ECO:0000256" key="4">
    <source>
        <dbReference type="ARBA" id="ARBA00022643"/>
    </source>
</evidence>
<evidence type="ECO:0000256" key="3">
    <source>
        <dbReference type="ARBA" id="ARBA00022630"/>
    </source>
</evidence>
<dbReference type="Gene3D" id="3.40.109.10">
    <property type="entry name" value="NADH Oxidase"/>
    <property type="match status" value="1"/>
</dbReference>
<comment type="caution">
    <text evidence="7">The sequence shown here is derived from an EMBL/GenBank/DDBJ whole genome shotgun (WGS) entry which is preliminary data.</text>
</comment>
<gene>
    <name evidence="7" type="ORF">AMQ74_00407</name>
</gene>
<evidence type="ECO:0000256" key="2">
    <source>
        <dbReference type="ARBA" id="ARBA00007118"/>
    </source>
</evidence>
<dbReference type="SUPFAM" id="SSF55469">
    <property type="entry name" value="FMN-dependent nitroreductase-like"/>
    <property type="match status" value="1"/>
</dbReference>
<dbReference type="PANTHER" id="PTHR43673:SF2">
    <property type="entry name" value="NITROREDUCTASE"/>
    <property type="match status" value="1"/>
</dbReference>
<comment type="similarity">
    <text evidence="2">Belongs to the nitroreductase family.</text>
</comment>
<sequence length="199" mass="22939">MGLDVFKERKTIRKFKDTKIEREKVLSLIEAAIQAPSAHNFQPWEFILIDEKETKEILSSKMAETWIKNLKKDGKPNSEIEARVKLSKERINNAPFIIIPCFDTSKVEKYGDSRDNAEFIMGIQSVALASENILLKATELGYGVLWLCAPLFCPDEVRSVLEIPENIFPQEILIVGVPDEDPEKPKRRNIDKLIHFNRW</sequence>
<evidence type="ECO:0000259" key="6">
    <source>
        <dbReference type="Pfam" id="PF00881"/>
    </source>
</evidence>
<accession>A0A150J7Y7</accession>
<dbReference type="InterPro" id="IPR000415">
    <property type="entry name" value="Nitroreductase-like"/>
</dbReference>
<name>A0A150J7Y7_9EURY</name>
<keyword evidence="3" id="KW-0285">Flavoprotein</keyword>
<reference evidence="7 8" key="1">
    <citation type="journal article" date="2016" name="ISME J.">
        <title>Chasing the elusive Euryarchaeota class WSA2: genomes reveal a uniquely fastidious methyl-reducing methanogen.</title>
        <authorList>
            <person name="Nobu M.K."/>
            <person name="Narihiro T."/>
            <person name="Kuroda K."/>
            <person name="Mei R."/>
            <person name="Liu W.T."/>
        </authorList>
    </citation>
    <scope>NUCLEOTIDE SEQUENCE [LARGE SCALE GENOMIC DNA]</scope>
    <source>
        <strain evidence="7">U1lsi0528_Bin089</strain>
    </source>
</reference>
<feature type="domain" description="Nitroreductase" evidence="6">
    <location>
        <begin position="7"/>
        <end position="176"/>
    </location>
</feature>
<dbReference type="Pfam" id="PF00881">
    <property type="entry name" value="Nitroreductase"/>
    <property type="match status" value="1"/>
</dbReference>